<accession>A0A0F9PGS0</accession>
<reference evidence="1" key="1">
    <citation type="journal article" date="2015" name="Nature">
        <title>Complex archaea that bridge the gap between prokaryotes and eukaryotes.</title>
        <authorList>
            <person name="Spang A."/>
            <person name="Saw J.H."/>
            <person name="Jorgensen S.L."/>
            <person name="Zaremba-Niedzwiedzka K."/>
            <person name="Martijn J."/>
            <person name="Lind A.E."/>
            <person name="van Eijk R."/>
            <person name="Schleper C."/>
            <person name="Guy L."/>
            <person name="Ettema T.J."/>
        </authorList>
    </citation>
    <scope>NUCLEOTIDE SEQUENCE</scope>
</reference>
<dbReference type="AlphaFoldDB" id="A0A0F9PGS0"/>
<organism evidence="1">
    <name type="scientific">marine sediment metagenome</name>
    <dbReference type="NCBI Taxonomy" id="412755"/>
    <lineage>
        <taxon>unclassified sequences</taxon>
        <taxon>metagenomes</taxon>
        <taxon>ecological metagenomes</taxon>
    </lineage>
</organism>
<dbReference type="EMBL" id="LAZR01002496">
    <property type="protein sequence ID" value="KKN29324.1"/>
    <property type="molecule type" value="Genomic_DNA"/>
</dbReference>
<proteinExistence type="predicted"/>
<protein>
    <submittedName>
        <fullName evidence="1">Uncharacterized protein</fullName>
    </submittedName>
</protein>
<name>A0A0F9PGS0_9ZZZZ</name>
<comment type="caution">
    <text evidence="1">The sequence shown here is derived from an EMBL/GenBank/DDBJ whole genome shotgun (WGS) entry which is preliminary data.</text>
</comment>
<sequence length="336" mass="38853">MKLPGRKNRIAGLREFSADLVKLGEDIGFKISSRGWCYLLEGFGLINKAEFDKVENLINNCRRQGYLPIDFTAEEEGRQFSGIEIPDDDTPLEHFANVLRASLRCEDFYTPDWWIGEDYYIQMIVEKIDLKTLFSPVCEQYHIPIATTKGWSSMKQRAEYARRFGEAEERGMKCVLLYCGDYDPDGLRISDFLRKNLADLQDIYWEDGTHGYNPSTLIIKRFGLGYDFIEENNLSWIENLITGSKKNLASPSHKNHFMPYVQEYLKKVGARKCEANALVVRPQEAEDLVRSAIENYLGSGAIKRFEERHEDARQQIIGFREENDVEEMIENIVGNI</sequence>
<evidence type="ECO:0000313" key="1">
    <source>
        <dbReference type="EMBL" id="KKN29324.1"/>
    </source>
</evidence>
<gene>
    <name evidence="1" type="ORF">LCGC14_0845340</name>
</gene>